<evidence type="ECO:0000313" key="3">
    <source>
        <dbReference type="Proteomes" id="UP000037023"/>
    </source>
</evidence>
<evidence type="ECO:0000313" key="2">
    <source>
        <dbReference type="EMBL" id="KOG13370.1"/>
    </source>
</evidence>
<comment type="caution">
    <text evidence="2">The sequence shown here is derived from an EMBL/GenBank/DDBJ whole genome shotgun (WGS) entry which is preliminary data.</text>
</comment>
<dbReference type="SUPFAM" id="SSF54593">
    <property type="entry name" value="Glyoxalase/Bleomycin resistance protein/Dihydroxybiphenyl dioxygenase"/>
    <property type="match status" value="1"/>
</dbReference>
<evidence type="ECO:0000259" key="1">
    <source>
        <dbReference type="Pfam" id="PF18029"/>
    </source>
</evidence>
<dbReference type="Gene3D" id="3.10.180.10">
    <property type="entry name" value="2,3-Dihydroxybiphenyl 1,2-Dioxygenase, domain 1"/>
    <property type="match status" value="1"/>
</dbReference>
<proteinExistence type="predicted"/>
<dbReference type="Proteomes" id="UP000037023">
    <property type="component" value="Unassembled WGS sequence"/>
</dbReference>
<sequence length="152" mass="16755">MHWKLVLDAADPHAQASFWAAALGYLEEDHDAHIRRLLDLGAAPAEATITLHEGTDRTRLGWRDLAAVRHPEDPHDPVTGGGLGRRLLIQRVPEPKTTKNRLHLDLHPAPGTRDAEVDRLGALGAKVLRRVDEPSGSWVVMADPEGNEFCVH</sequence>
<accession>A0A0L8JIC5</accession>
<feature type="domain" description="Glyoxalase-like" evidence="1">
    <location>
        <begin position="5"/>
        <end position="151"/>
    </location>
</feature>
<dbReference type="AlphaFoldDB" id="A0A0L8JIC5"/>
<dbReference type="PATRIC" id="fig|1938.6.peg.6607"/>
<dbReference type="InterPro" id="IPR029068">
    <property type="entry name" value="Glyas_Bleomycin-R_OHBP_Dase"/>
</dbReference>
<dbReference type="OrthoDB" id="5524593at2"/>
<gene>
    <name evidence="2" type="ORF">ADK34_30805</name>
</gene>
<dbReference type="InterPro" id="IPR041581">
    <property type="entry name" value="Glyoxalase_6"/>
</dbReference>
<reference evidence="2 3" key="1">
    <citation type="submission" date="2015-06" db="EMBL/GenBank/DDBJ databases">
        <authorList>
            <person name="Hoefler B.C."/>
            <person name="Straight P.D."/>
        </authorList>
    </citation>
    <scope>NUCLEOTIDE SEQUENCE [LARGE SCALE GENOMIC DNA]</scope>
    <source>
        <strain evidence="2 3">NRRL 3427</strain>
    </source>
</reference>
<organism evidence="2 3">
    <name type="scientific">Streptomyces viridochromogenes</name>
    <dbReference type="NCBI Taxonomy" id="1938"/>
    <lineage>
        <taxon>Bacteria</taxon>
        <taxon>Bacillati</taxon>
        <taxon>Actinomycetota</taxon>
        <taxon>Actinomycetes</taxon>
        <taxon>Kitasatosporales</taxon>
        <taxon>Streptomycetaceae</taxon>
        <taxon>Streptomyces</taxon>
    </lineage>
</organism>
<dbReference type="PANTHER" id="PTHR35908:SF1">
    <property type="entry name" value="CONSERVED PROTEIN"/>
    <property type="match status" value="1"/>
</dbReference>
<name>A0A0L8JIC5_STRVR</name>
<dbReference type="RefSeq" id="WP_033202039.1">
    <property type="nucleotide sequence ID" value="NZ_LGUP01000377.1"/>
</dbReference>
<protein>
    <recommendedName>
        <fullName evidence="1">Glyoxalase-like domain-containing protein</fullName>
    </recommendedName>
</protein>
<dbReference type="PANTHER" id="PTHR35908">
    <property type="entry name" value="HYPOTHETICAL FUSION PROTEIN"/>
    <property type="match status" value="1"/>
</dbReference>
<dbReference type="EMBL" id="LGUP01000377">
    <property type="protein sequence ID" value="KOG13370.1"/>
    <property type="molecule type" value="Genomic_DNA"/>
</dbReference>
<dbReference type="Pfam" id="PF18029">
    <property type="entry name" value="Glyoxalase_6"/>
    <property type="match status" value="1"/>
</dbReference>